<evidence type="ECO:0000256" key="1">
    <source>
        <dbReference type="SAM" id="MobiDB-lite"/>
    </source>
</evidence>
<dbReference type="AlphaFoldDB" id="A0A8S4RWB9"/>
<proteinExistence type="predicted"/>
<evidence type="ECO:0000313" key="2">
    <source>
        <dbReference type="EMBL" id="CAH2242117.1"/>
    </source>
</evidence>
<keyword evidence="3" id="KW-1185">Reference proteome</keyword>
<gene>
    <name evidence="2" type="primary">jg22809</name>
    <name evidence="2" type="ORF">PAEG_LOCUS18474</name>
</gene>
<accession>A0A8S4RWB9</accession>
<dbReference type="Proteomes" id="UP000838756">
    <property type="component" value="Unassembled WGS sequence"/>
</dbReference>
<sequence>MGSISGSGTSESPLTSLRRHSDGTRAALGRTRLAEPNTHSGSIGAPRTRPPAATTLCCVVAVAARGDVSGFFNTQMVLDLNVARRHRDISNFRLGVFFARVNYRMNGALGKKRSTATARGGGSDSALFVACVLHGTQRQRADPRVATLFKSTSSVFGEALPT</sequence>
<feature type="region of interest" description="Disordered" evidence="1">
    <location>
        <begin position="1"/>
        <end position="49"/>
    </location>
</feature>
<feature type="compositionally biased region" description="Polar residues" evidence="1">
    <location>
        <begin position="1"/>
        <end position="15"/>
    </location>
</feature>
<organism evidence="2 3">
    <name type="scientific">Pararge aegeria aegeria</name>
    <dbReference type="NCBI Taxonomy" id="348720"/>
    <lineage>
        <taxon>Eukaryota</taxon>
        <taxon>Metazoa</taxon>
        <taxon>Ecdysozoa</taxon>
        <taxon>Arthropoda</taxon>
        <taxon>Hexapoda</taxon>
        <taxon>Insecta</taxon>
        <taxon>Pterygota</taxon>
        <taxon>Neoptera</taxon>
        <taxon>Endopterygota</taxon>
        <taxon>Lepidoptera</taxon>
        <taxon>Glossata</taxon>
        <taxon>Ditrysia</taxon>
        <taxon>Papilionoidea</taxon>
        <taxon>Nymphalidae</taxon>
        <taxon>Satyrinae</taxon>
        <taxon>Satyrini</taxon>
        <taxon>Parargina</taxon>
        <taxon>Pararge</taxon>
    </lineage>
</organism>
<name>A0A8S4RWB9_9NEOP</name>
<protein>
    <submittedName>
        <fullName evidence="2">Jg22809 protein</fullName>
    </submittedName>
</protein>
<dbReference type="OrthoDB" id="7357712at2759"/>
<reference evidence="2" key="1">
    <citation type="submission" date="2022-03" db="EMBL/GenBank/DDBJ databases">
        <authorList>
            <person name="Lindestad O."/>
        </authorList>
    </citation>
    <scope>NUCLEOTIDE SEQUENCE</scope>
</reference>
<evidence type="ECO:0000313" key="3">
    <source>
        <dbReference type="Proteomes" id="UP000838756"/>
    </source>
</evidence>
<dbReference type="EMBL" id="CAKXAJ010025625">
    <property type="protein sequence ID" value="CAH2242117.1"/>
    <property type="molecule type" value="Genomic_DNA"/>
</dbReference>
<comment type="caution">
    <text evidence="2">The sequence shown here is derived from an EMBL/GenBank/DDBJ whole genome shotgun (WGS) entry which is preliminary data.</text>
</comment>